<sequence length="172" mass="19978">MSKKKKTNNNRTSNPYFVDKLASIPPHVKIGFLKFWLAGASFFLTFNGLPYMFDFLDRIVILFLVLILGIEYISNMIIIWMHTDQIDTKKYLPHEVNRKSFLSFIATAGYLAIMILAIHFTLELWVSIGLPTIGDIMSEQTADPFSFALLFLLYDYIWYTTRGFIKNKTKKV</sequence>
<proteinExistence type="predicted"/>
<evidence type="ECO:0000256" key="1">
    <source>
        <dbReference type="SAM" id="Phobius"/>
    </source>
</evidence>
<accession>A0AAW6U6T6</accession>
<feature type="transmembrane region" description="Helical" evidence="1">
    <location>
        <begin position="59"/>
        <end position="80"/>
    </location>
</feature>
<comment type="caution">
    <text evidence="2">The sequence shown here is derived from an EMBL/GenBank/DDBJ whole genome shotgun (WGS) entry which is preliminary data.</text>
</comment>
<dbReference type="AlphaFoldDB" id="A0AAW6U6T6"/>
<gene>
    <name evidence="2" type="ORF">QJ521_02855</name>
</gene>
<organism evidence="2 3">
    <name type="scientific">Peloplasma aerotolerans</name>
    <dbReference type="NCBI Taxonomy" id="3044389"/>
    <lineage>
        <taxon>Bacteria</taxon>
        <taxon>Bacillati</taxon>
        <taxon>Mycoplasmatota</taxon>
        <taxon>Mollicutes</taxon>
        <taxon>Acholeplasmatales</taxon>
        <taxon>Acholeplasmataceae</taxon>
        <taxon>Peloplasma</taxon>
    </lineage>
</organism>
<dbReference type="EMBL" id="JASCXW010000005">
    <property type="protein sequence ID" value="MDI6452495.1"/>
    <property type="molecule type" value="Genomic_DNA"/>
</dbReference>
<dbReference type="RefSeq" id="WP_282838910.1">
    <property type="nucleotide sequence ID" value="NZ_JASCXW010000005.1"/>
</dbReference>
<evidence type="ECO:0000313" key="3">
    <source>
        <dbReference type="Proteomes" id="UP001431532"/>
    </source>
</evidence>
<name>A0AAW6U6T6_9MOLU</name>
<dbReference type="Proteomes" id="UP001431532">
    <property type="component" value="Unassembled WGS sequence"/>
</dbReference>
<evidence type="ECO:0000313" key="2">
    <source>
        <dbReference type="EMBL" id="MDI6452495.1"/>
    </source>
</evidence>
<keyword evidence="1" id="KW-0812">Transmembrane</keyword>
<keyword evidence="1" id="KW-1133">Transmembrane helix</keyword>
<feature type="transmembrane region" description="Helical" evidence="1">
    <location>
        <begin position="101"/>
        <end position="122"/>
    </location>
</feature>
<reference evidence="2" key="1">
    <citation type="submission" date="2023-05" db="EMBL/GenBank/DDBJ databases">
        <title>Mariniplasma microaerophilum sp. nov., a novel anaerobic mollicute isolated from terrestrial mud volcano, Taman Peninsula, Russia.</title>
        <authorList>
            <person name="Khomyakova M.A."/>
            <person name="Merkel A.Y."/>
            <person name="Slobodkin A.I."/>
        </authorList>
    </citation>
    <scope>NUCLEOTIDE SEQUENCE</scope>
    <source>
        <strain evidence="2">M4Ah</strain>
    </source>
</reference>
<keyword evidence="3" id="KW-1185">Reference proteome</keyword>
<keyword evidence="1" id="KW-0472">Membrane</keyword>
<feature type="transmembrane region" description="Helical" evidence="1">
    <location>
        <begin position="142"/>
        <end position="161"/>
    </location>
</feature>
<protein>
    <submittedName>
        <fullName evidence="2">Uncharacterized protein</fullName>
    </submittedName>
</protein>